<evidence type="ECO:0000313" key="3">
    <source>
        <dbReference type="Proteomes" id="UP000468828"/>
    </source>
</evidence>
<reference evidence="2 4" key="2">
    <citation type="submission" date="2020-02" db="EMBL/GenBank/DDBJ databases">
        <title>The WGS of Modestobacter muralis DSM 100205.</title>
        <authorList>
            <person name="Jiang Z."/>
        </authorList>
    </citation>
    <scope>NUCLEOTIDE SEQUENCE [LARGE SCALE GENOMIC DNA]</scope>
    <source>
        <strain evidence="2 4">DSM 100205</strain>
    </source>
</reference>
<sequence length="215" mass="23907">MERWLSVPRFSVYLAAADGDRGRALALYEWNAQISAALLHDLAHVEVGLRNAYDRALSERWPGPPHWTLAGETVFAPVYRTRGRRRVDVNERPRDDLRQAIGNAGGPQARPGKVVAELMFGFWRYLSSAAHEKTLWVPALHHAFPRGTDRAAHVDGPVGRLHDLRNRVAHHEPVLTLDVAGRFADLFGLASRLDPQLGEHLQTTSTVSALVAARP</sequence>
<keyword evidence="3" id="KW-1185">Reference proteome</keyword>
<protein>
    <recommendedName>
        <fullName evidence="5">Abi family protein</fullName>
    </recommendedName>
</protein>
<proteinExistence type="predicted"/>
<evidence type="ECO:0000313" key="1">
    <source>
        <dbReference type="EMBL" id="NEK95177.1"/>
    </source>
</evidence>
<dbReference type="EMBL" id="JAAGWH010000036">
    <property type="protein sequence ID" value="NEK95177.1"/>
    <property type="molecule type" value="Genomic_DNA"/>
</dbReference>
<dbReference type="Proteomes" id="UP000468828">
    <property type="component" value="Unassembled WGS sequence"/>
</dbReference>
<organism evidence="1 3">
    <name type="scientific">Modestobacter muralis</name>
    <dbReference type="NCBI Taxonomy" id="1608614"/>
    <lineage>
        <taxon>Bacteria</taxon>
        <taxon>Bacillati</taxon>
        <taxon>Actinomycetota</taxon>
        <taxon>Actinomycetes</taxon>
        <taxon>Geodermatophilales</taxon>
        <taxon>Geodermatophilaceae</taxon>
        <taxon>Modestobacter</taxon>
    </lineage>
</organism>
<accession>A0A6P0EVE8</accession>
<dbReference type="EMBL" id="JAAGWB010000038">
    <property type="protein sequence ID" value="NEN52065.1"/>
    <property type="molecule type" value="Genomic_DNA"/>
</dbReference>
<dbReference type="AlphaFoldDB" id="A0A6P0EVE8"/>
<evidence type="ECO:0000313" key="2">
    <source>
        <dbReference type="EMBL" id="NEN52065.1"/>
    </source>
</evidence>
<name>A0A6P0EVE8_9ACTN</name>
<gene>
    <name evidence="2" type="ORF">G3R41_14145</name>
    <name evidence="1" type="ORF">GCU67_13495</name>
</gene>
<evidence type="ECO:0000313" key="4">
    <source>
        <dbReference type="Proteomes" id="UP000471152"/>
    </source>
</evidence>
<evidence type="ECO:0008006" key="5">
    <source>
        <dbReference type="Google" id="ProtNLM"/>
    </source>
</evidence>
<dbReference type="Proteomes" id="UP000471152">
    <property type="component" value="Unassembled WGS sequence"/>
</dbReference>
<reference evidence="1 3" key="1">
    <citation type="submission" date="2020-01" db="EMBL/GenBank/DDBJ databases">
        <title>the WGS Modestobacter muralis CPCC 204518.</title>
        <authorList>
            <person name="Jiang Z."/>
        </authorList>
    </citation>
    <scope>NUCLEOTIDE SEQUENCE [LARGE SCALE GENOMIC DNA]</scope>
    <source>
        <strain evidence="1 3">DSM 100205</strain>
    </source>
</reference>
<comment type="caution">
    <text evidence="1">The sequence shown here is derived from an EMBL/GenBank/DDBJ whole genome shotgun (WGS) entry which is preliminary data.</text>
</comment>